<dbReference type="InterPro" id="IPR011701">
    <property type="entry name" value="MFS"/>
</dbReference>
<feature type="transmembrane region" description="Helical" evidence="1">
    <location>
        <begin position="15"/>
        <end position="33"/>
    </location>
</feature>
<dbReference type="PANTHER" id="PTHR23526">
    <property type="entry name" value="INTEGRAL MEMBRANE TRANSPORT PROTEIN-RELATED"/>
    <property type="match status" value="1"/>
</dbReference>
<name>D7DUM5_METV3</name>
<gene>
    <name evidence="2" type="ordered locus">Mvol_1178</name>
</gene>
<dbReference type="EMBL" id="CP002057">
    <property type="protein sequence ID" value="ADI36835.1"/>
    <property type="molecule type" value="Genomic_DNA"/>
</dbReference>
<dbReference type="GO" id="GO:0022857">
    <property type="term" value="F:transmembrane transporter activity"/>
    <property type="evidence" value="ECO:0007669"/>
    <property type="project" value="InterPro"/>
</dbReference>
<dbReference type="PANTHER" id="PTHR23526:SF2">
    <property type="entry name" value="MAJOR FACILITATOR SUPERFAMILY (MFS) PROFILE DOMAIN-CONTAINING PROTEIN"/>
    <property type="match status" value="1"/>
</dbReference>
<dbReference type="eggNOG" id="arCOG00132">
    <property type="taxonomic scope" value="Archaea"/>
</dbReference>
<feature type="transmembrane region" description="Helical" evidence="1">
    <location>
        <begin position="240"/>
        <end position="262"/>
    </location>
</feature>
<keyword evidence="1" id="KW-0812">Transmembrane</keyword>
<dbReference type="Gene3D" id="1.20.1250.20">
    <property type="entry name" value="MFS general substrate transporter like domains"/>
    <property type="match status" value="2"/>
</dbReference>
<feature type="transmembrane region" description="Helical" evidence="1">
    <location>
        <begin position="360"/>
        <end position="376"/>
    </location>
</feature>
<protein>
    <submittedName>
        <fullName evidence="2">Major facilitator superfamily MFS_1</fullName>
    </submittedName>
</protein>
<feature type="transmembrane region" description="Helical" evidence="1">
    <location>
        <begin position="298"/>
        <end position="319"/>
    </location>
</feature>
<dbReference type="InterPro" id="IPR052528">
    <property type="entry name" value="Sugar_transport-like"/>
</dbReference>
<dbReference type="KEGG" id="mvo:Mvol_1178"/>
<sequence>MIYMKEFKELKNNPMYYYIIPLSILATVGLQIWNTLFNNFGVDIVGINGLQVGMIQSIREIPGFLTFLVVYVLLIIKEHRLAALSVVLSGLGVALTGYFPSVEGLMFTTFLMSLGFHFFETTNQSLTLQHFTKKQAPLMFGRIKSLSALGNIIIGIIIWFTASYWSLKYNYLVLGSIISLGGIYLLLNCPKVPETTVQKKKMVIKRKYWLYYVLNFLSGARRQIFMVFVLFLLVEKYQFSVLQITTLFIINNIISFIIYPKIAKYINIYGERKMLSVEYSMLIFVFLIYAFVENPLIAALMYITDNIFYNFAIGINTYFQKTAEPSDIAPSVATGFTINHILAVGMPLIGGALWLINWKIPFVIGAVLSVVSLIFVQKIKYPNNMYD</sequence>
<organism evidence="2 3">
    <name type="scientific">Methanococcus voltae (strain ATCC BAA-1334 / A3)</name>
    <dbReference type="NCBI Taxonomy" id="456320"/>
    <lineage>
        <taxon>Archaea</taxon>
        <taxon>Methanobacteriati</taxon>
        <taxon>Methanobacteriota</taxon>
        <taxon>Methanomada group</taxon>
        <taxon>Methanococci</taxon>
        <taxon>Methanococcales</taxon>
        <taxon>Methanococcaceae</taxon>
        <taxon>Methanococcus</taxon>
    </lineage>
</organism>
<dbReference type="Pfam" id="PF07690">
    <property type="entry name" value="MFS_1"/>
    <property type="match status" value="1"/>
</dbReference>
<proteinExistence type="predicted"/>
<feature type="transmembrane region" description="Helical" evidence="1">
    <location>
        <begin position="274"/>
        <end position="292"/>
    </location>
</feature>
<feature type="transmembrane region" description="Helical" evidence="1">
    <location>
        <begin position="143"/>
        <end position="165"/>
    </location>
</feature>
<dbReference type="STRING" id="456320.Mvol_1178"/>
<feature type="transmembrane region" description="Helical" evidence="1">
    <location>
        <begin position="171"/>
        <end position="187"/>
    </location>
</feature>
<keyword evidence="1" id="KW-1133">Transmembrane helix</keyword>
<dbReference type="InParanoid" id="D7DUM5"/>
<dbReference type="AlphaFoldDB" id="D7DUM5"/>
<evidence type="ECO:0000256" key="1">
    <source>
        <dbReference type="SAM" id="Phobius"/>
    </source>
</evidence>
<feature type="transmembrane region" description="Helical" evidence="1">
    <location>
        <begin position="105"/>
        <end position="122"/>
    </location>
</feature>
<keyword evidence="3" id="KW-1185">Reference proteome</keyword>
<dbReference type="InterPro" id="IPR036259">
    <property type="entry name" value="MFS_trans_sf"/>
</dbReference>
<dbReference type="Proteomes" id="UP000007722">
    <property type="component" value="Chromosome"/>
</dbReference>
<keyword evidence="1" id="KW-0472">Membrane</keyword>
<reference evidence="2 3" key="1">
    <citation type="submission" date="2010-05" db="EMBL/GenBank/DDBJ databases">
        <title>Complete sequence of Methanococcus voltae A3.</title>
        <authorList>
            <consortium name="US DOE Joint Genome Institute"/>
            <person name="Lucas S."/>
            <person name="Copeland A."/>
            <person name="Lapidus A."/>
            <person name="Cheng J.-F."/>
            <person name="Bruce D."/>
            <person name="Goodwin L."/>
            <person name="Pitluck S."/>
            <person name="Lowry S."/>
            <person name="Clum A."/>
            <person name="Land M."/>
            <person name="Hauser L."/>
            <person name="Kyrpides N."/>
            <person name="Mikhailova N."/>
            <person name="Whitman W.B."/>
            <person name="Woyke T."/>
        </authorList>
    </citation>
    <scope>NUCLEOTIDE SEQUENCE [LARGE SCALE GENOMIC DNA]</scope>
    <source>
        <strain evidence="3">ATCC BAA-1334 / A3</strain>
    </source>
</reference>
<accession>D7DUM5</accession>
<feature type="transmembrane region" description="Helical" evidence="1">
    <location>
        <begin position="331"/>
        <end position="354"/>
    </location>
</feature>
<feature type="transmembrane region" description="Helical" evidence="1">
    <location>
        <begin position="208"/>
        <end position="234"/>
    </location>
</feature>
<feature type="transmembrane region" description="Helical" evidence="1">
    <location>
        <begin position="53"/>
        <end position="74"/>
    </location>
</feature>
<dbReference type="HOGENOM" id="CLU_057648_0_0_2"/>
<dbReference type="FunCoup" id="D7DUM5">
    <property type="interactions" value="4"/>
</dbReference>
<dbReference type="SUPFAM" id="SSF103473">
    <property type="entry name" value="MFS general substrate transporter"/>
    <property type="match status" value="1"/>
</dbReference>
<evidence type="ECO:0000313" key="3">
    <source>
        <dbReference type="Proteomes" id="UP000007722"/>
    </source>
</evidence>
<evidence type="ECO:0000313" key="2">
    <source>
        <dbReference type="EMBL" id="ADI36835.1"/>
    </source>
</evidence>